<feature type="signal peptide" evidence="1">
    <location>
        <begin position="1"/>
        <end position="24"/>
    </location>
</feature>
<name>A0A0F5QAU0_9HYPH</name>
<reference evidence="2 3" key="1">
    <citation type="submission" date="2015-03" db="EMBL/GenBank/DDBJ databases">
        <authorList>
            <person name="Lepp D."/>
            <person name="Hassan Y.I."/>
            <person name="Li X.-Z."/>
            <person name="Zhou T."/>
        </authorList>
    </citation>
    <scope>NUCLEOTIDE SEQUENCE [LARGE SCALE GENOMIC DNA]</scope>
    <source>
        <strain evidence="2 3">E84</strain>
    </source>
</reference>
<dbReference type="AlphaFoldDB" id="A0A0F5QAU0"/>
<dbReference type="Proteomes" id="UP000033411">
    <property type="component" value="Unassembled WGS sequence"/>
</dbReference>
<sequence>MIKTTVIALLTAASLAGVAAPAYASAFGDVSPEFRSFVADSIVADLNQKGVHATSVEEWGDLIRAYVTNDNGTQTMEFFTPGSLQPVTK</sequence>
<dbReference type="EMBL" id="LANJ01000016">
    <property type="protein sequence ID" value="KKC37846.1"/>
    <property type="molecule type" value="Genomic_DNA"/>
</dbReference>
<comment type="caution">
    <text evidence="2">The sequence shown here is derived from an EMBL/GenBank/DDBJ whole genome shotgun (WGS) entry which is preliminary data.</text>
</comment>
<organism evidence="2 3">
    <name type="scientific">Devosia epidermidihirudinis</name>
    <dbReference type="NCBI Taxonomy" id="1293439"/>
    <lineage>
        <taxon>Bacteria</taxon>
        <taxon>Pseudomonadati</taxon>
        <taxon>Pseudomonadota</taxon>
        <taxon>Alphaproteobacteria</taxon>
        <taxon>Hyphomicrobiales</taxon>
        <taxon>Devosiaceae</taxon>
        <taxon>Devosia</taxon>
    </lineage>
</organism>
<dbReference type="PATRIC" id="fig|1293439.3.peg.1414"/>
<accession>A0A0F5QAU0</accession>
<evidence type="ECO:0000313" key="2">
    <source>
        <dbReference type="EMBL" id="KKC37846.1"/>
    </source>
</evidence>
<evidence type="ECO:0008006" key="4">
    <source>
        <dbReference type="Google" id="ProtNLM"/>
    </source>
</evidence>
<feature type="chain" id="PRO_5002494396" description="PepSY domain-containing protein" evidence="1">
    <location>
        <begin position="25"/>
        <end position="89"/>
    </location>
</feature>
<keyword evidence="3" id="KW-1185">Reference proteome</keyword>
<keyword evidence="1" id="KW-0732">Signal</keyword>
<proteinExistence type="predicted"/>
<evidence type="ECO:0000256" key="1">
    <source>
        <dbReference type="SAM" id="SignalP"/>
    </source>
</evidence>
<evidence type="ECO:0000313" key="3">
    <source>
        <dbReference type="Proteomes" id="UP000033411"/>
    </source>
</evidence>
<dbReference type="OrthoDB" id="7951125at2"/>
<gene>
    <name evidence="2" type="ORF">WH87_09180</name>
</gene>
<dbReference type="RefSeq" id="WP_046139394.1">
    <property type="nucleotide sequence ID" value="NZ_LANJ01000016.1"/>
</dbReference>
<protein>
    <recommendedName>
        <fullName evidence="4">PepSY domain-containing protein</fullName>
    </recommendedName>
</protein>